<evidence type="ECO:0000313" key="1">
    <source>
        <dbReference type="EMBL" id="QSX78332.1"/>
    </source>
</evidence>
<dbReference type="AlphaFoldDB" id="A0A974XYW3"/>
<reference evidence="1 2" key="1">
    <citation type="submission" date="2021-03" db="EMBL/GenBank/DDBJ databases">
        <title>Lysobacter sp. nov. isolated from soil of gangwondo yeongwol, south Korea.</title>
        <authorList>
            <person name="Kim K.R."/>
            <person name="Kim K.H."/>
            <person name="Jeon C.O."/>
        </authorList>
    </citation>
    <scope>NUCLEOTIDE SEQUENCE [LARGE SCALE GENOMIC DNA]</scope>
    <source>
        <strain evidence="1 2">R19</strain>
    </source>
</reference>
<dbReference type="KEGG" id="lsf:I8J32_017050"/>
<organism evidence="1 2">
    <name type="scientific">Agrilutibacter solisilvae</name>
    <dbReference type="NCBI Taxonomy" id="2763317"/>
    <lineage>
        <taxon>Bacteria</taxon>
        <taxon>Pseudomonadati</taxon>
        <taxon>Pseudomonadota</taxon>
        <taxon>Gammaproteobacteria</taxon>
        <taxon>Lysobacterales</taxon>
        <taxon>Lysobacteraceae</taxon>
        <taxon>Agrilutibacter</taxon>
    </lineage>
</organism>
<protein>
    <submittedName>
        <fullName evidence="1">YbdD/YjiX family protein</fullName>
    </submittedName>
</protein>
<evidence type="ECO:0000313" key="2">
    <source>
        <dbReference type="Proteomes" id="UP000639274"/>
    </source>
</evidence>
<dbReference type="EMBL" id="CP071518">
    <property type="protein sequence ID" value="QSX78332.1"/>
    <property type="molecule type" value="Genomic_DNA"/>
</dbReference>
<dbReference type="PANTHER" id="PTHR38453:SF1">
    <property type="entry name" value="CYTOPLASMIC PROTEIN"/>
    <property type="match status" value="1"/>
</dbReference>
<name>A0A974XYW3_9GAMM</name>
<dbReference type="RefSeq" id="WP_207526692.1">
    <property type="nucleotide sequence ID" value="NZ_CP071518.1"/>
</dbReference>
<gene>
    <name evidence="1" type="ORF">I8J32_017050</name>
</gene>
<keyword evidence="2" id="KW-1185">Reference proteome</keyword>
<accession>A0A974XYW3</accession>
<sequence length="71" mass="8273">MNRLRGPLTGRLAALWRRARDTARLAIGIGDYEQYAAHMRAHHPDRTPMDREGYFRDRVAARYGRGRSRCC</sequence>
<dbReference type="Pfam" id="PF04328">
    <property type="entry name" value="Sel_put"/>
    <property type="match status" value="1"/>
</dbReference>
<dbReference type="Proteomes" id="UP000639274">
    <property type="component" value="Chromosome"/>
</dbReference>
<proteinExistence type="predicted"/>
<dbReference type="InterPro" id="IPR007423">
    <property type="entry name" value="Sel_put"/>
</dbReference>
<dbReference type="PANTHER" id="PTHR38453">
    <property type="entry name" value="CYTOPLASMIC PROTEIN-RELATED"/>
    <property type="match status" value="1"/>
</dbReference>